<dbReference type="EMBL" id="JAODUP010000012">
    <property type="protein sequence ID" value="KAK2169055.1"/>
    <property type="molecule type" value="Genomic_DNA"/>
</dbReference>
<dbReference type="Pfam" id="PF11817">
    <property type="entry name" value="Foie-gras_1"/>
    <property type="match status" value="1"/>
</dbReference>
<feature type="domain" description="Gryzun putative trafficking through Golgi" evidence="1">
    <location>
        <begin position="932"/>
        <end position="1046"/>
    </location>
</feature>
<accession>A0AAD9KDG9</accession>
<dbReference type="Pfam" id="PF07919">
    <property type="entry name" value="Gryzun"/>
    <property type="match status" value="1"/>
</dbReference>
<evidence type="ECO:0000313" key="4">
    <source>
        <dbReference type="Proteomes" id="UP001208570"/>
    </source>
</evidence>
<protein>
    <recommendedName>
        <fullName evidence="5">Trafficking protein particle complex subunit 11</fullName>
    </recommendedName>
</protein>
<evidence type="ECO:0000259" key="2">
    <source>
        <dbReference type="Pfam" id="PF11817"/>
    </source>
</evidence>
<dbReference type="PANTHER" id="PTHR14374">
    <property type="entry name" value="FOIE GRAS"/>
    <property type="match status" value="1"/>
</dbReference>
<proteinExistence type="predicted"/>
<gene>
    <name evidence="3" type="ORF">LSH36_12g03097</name>
</gene>
<evidence type="ECO:0000313" key="3">
    <source>
        <dbReference type="EMBL" id="KAK2169055.1"/>
    </source>
</evidence>
<reference evidence="3" key="1">
    <citation type="journal article" date="2023" name="Mol. Biol. Evol.">
        <title>Third-Generation Sequencing Reveals the Adaptive Role of the Epigenome in Three Deep-Sea Polychaetes.</title>
        <authorList>
            <person name="Perez M."/>
            <person name="Aroh O."/>
            <person name="Sun Y."/>
            <person name="Lan Y."/>
            <person name="Juniper S.K."/>
            <person name="Young C.R."/>
            <person name="Angers B."/>
            <person name="Qian P.Y."/>
        </authorList>
    </citation>
    <scope>NUCLEOTIDE SEQUENCE</scope>
    <source>
        <strain evidence="3">P08H-3</strain>
    </source>
</reference>
<dbReference type="Proteomes" id="UP001208570">
    <property type="component" value="Unassembled WGS sequence"/>
</dbReference>
<evidence type="ECO:0008006" key="5">
    <source>
        <dbReference type="Google" id="ProtNLM"/>
    </source>
</evidence>
<comment type="caution">
    <text evidence="3">The sequence shown here is derived from an EMBL/GenBank/DDBJ whole genome shotgun (WGS) entry which is preliminary data.</text>
</comment>
<keyword evidence="4" id="KW-1185">Reference proteome</keyword>
<organism evidence="3 4">
    <name type="scientific">Paralvinella palmiformis</name>
    <dbReference type="NCBI Taxonomy" id="53620"/>
    <lineage>
        <taxon>Eukaryota</taxon>
        <taxon>Metazoa</taxon>
        <taxon>Spiralia</taxon>
        <taxon>Lophotrochozoa</taxon>
        <taxon>Annelida</taxon>
        <taxon>Polychaeta</taxon>
        <taxon>Sedentaria</taxon>
        <taxon>Canalipalpata</taxon>
        <taxon>Terebellida</taxon>
        <taxon>Terebelliformia</taxon>
        <taxon>Alvinellidae</taxon>
        <taxon>Paralvinella</taxon>
    </lineage>
</organism>
<dbReference type="InterPro" id="IPR021773">
    <property type="entry name" value="TPC11"/>
</dbReference>
<feature type="domain" description="Trafficking protein particle complex subunit 11" evidence="2">
    <location>
        <begin position="262"/>
        <end position="456"/>
    </location>
</feature>
<name>A0AAD9KDG9_9ANNE</name>
<dbReference type="AlphaFoldDB" id="A0AAD9KDG9"/>
<sequence length="1088" mass="123912">MSWASEFPPELLCRPTGLVVLTGLDLVYNAIHKVVWDAFCNNRRPDRVPMQFKVLAADHEYPKCRSKRASYEWYIPKGILKTTWMKKHLEQIPSVVVVFYELDWDEPLWKEKQMECATKVEIVRNSLVSRGTKVCVLLIQKNAPLLPGEDVVAAERAASLCTACELSAKSLFVLSLSDHLQGYVIRLENAFYELAQNYYHTEARKVKAHKEFLNKTNHQLLFVRHQFKIAFFNEMKQDTHAALKHYKQAYSHILELRIHDTNICRLSFQHNAPLDAISQFRKHIDFFKKNVGIPDLAFEHSAWMSKQFQVFGDLFDEAIKLGLSAVQTQHPGFYYQQAANHAANRKQLCHQLPKLGNTVPTPDPLEQLNNLDYYGQRPWRQGHQSIDPPDALRERDGIQALQMLELKVDHSWLIIPLLSSAVSQFKKYKSPRMKRYLMVQMGEEYFEANEYSKALTCAYLVGNIQEYVTISLELIGKYTLSPPEEKTRVQMNLIRVMSNEAPEPEPHCALASVEKAKLLWRPESIKSEPYIFTIEMHNIVPFVECKAKFIQNSFAADSKVSLDVFLRTSCPFPIRFSKLSVLLSNQVYNQNCVITDQGPDKHRDNIQSDLYILPDKIKKFSFSFFAQPEDTGKILEITSLALELGSESSRCAILHWSGGGGDAVAPPVSQQVKNMATTRDSSADPSWEMIKVSHVTKLLSRPAIMTISVNHEPPALVNEYYVIKVIVKNDEDKEISKVQLAFGLKEGQDPIVEQSIHVSVDNPQYDGKVICKRGGLELGTLAPDEQIEKLFFMKNLQTGTCSVYAKVSYTILVQRDEQTLCCTCYKEETFTVPTVDPFDVKLSTYSMQYDKLEVVHAEAPFLLLSDLVSLSPWPVNIESSSLQLSSYVSHEQDDTESQLQGVCLKSGDGAGECWCLTVPQLIQPTVPMGTYVLQWKRQSTDDSISVPWVETTIDLPSIRVEHVPLFIDLDLPAHGNVRKNMYVTYNIYNRTPYSQEIELSMEPSDSFMFSGHKQVHFSILPNSKHQVSYNFVPLLPGNHTLPRLHVNMLRYPGTMDDVIARMLPATVFVMPSGRYTVNDTQTLIESEA</sequence>
<dbReference type="InterPro" id="IPR012880">
    <property type="entry name" value="Gryzun"/>
</dbReference>
<evidence type="ECO:0000259" key="1">
    <source>
        <dbReference type="Pfam" id="PF07919"/>
    </source>
</evidence>
<dbReference type="PANTHER" id="PTHR14374:SF0">
    <property type="entry name" value="TRAFFICKING PROTEIN PARTICLE COMPLEX SUBUNIT 11"/>
    <property type="match status" value="1"/>
</dbReference>